<dbReference type="RefSeq" id="WP_073010461.1">
    <property type="nucleotide sequence ID" value="NZ_FRBW01000001.1"/>
</dbReference>
<keyword evidence="2" id="KW-1185">Reference proteome</keyword>
<dbReference type="InterPro" id="IPR009679">
    <property type="entry name" value="Phage_186_CII-like"/>
</dbReference>
<dbReference type="EMBL" id="FRBW01000001">
    <property type="protein sequence ID" value="SHL75173.1"/>
    <property type="molecule type" value="Genomic_DNA"/>
</dbReference>
<dbReference type="Proteomes" id="UP000186002">
    <property type="component" value="Unassembled WGS sequence"/>
</dbReference>
<dbReference type="AlphaFoldDB" id="A0A1M7D720"/>
<dbReference type="Pfam" id="PF06892">
    <property type="entry name" value="Phage_CP76"/>
    <property type="match status" value="1"/>
</dbReference>
<protein>
    <submittedName>
        <fullName evidence="1">Uncharacterized protein</fullName>
    </submittedName>
</protein>
<reference evidence="1 2" key="1">
    <citation type="submission" date="2016-11" db="EMBL/GenBank/DDBJ databases">
        <authorList>
            <person name="Jaros S."/>
            <person name="Januszkiewicz K."/>
            <person name="Wedrychowicz H."/>
        </authorList>
    </citation>
    <scope>NUCLEOTIDE SEQUENCE [LARGE SCALE GENOMIC DNA]</scope>
    <source>
        <strain evidence="1 2">DSM 22153</strain>
    </source>
</reference>
<proteinExistence type="predicted"/>
<name>A0A1M7D720_9HYPH</name>
<dbReference type="GO" id="GO:0003677">
    <property type="term" value="F:DNA binding"/>
    <property type="evidence" value="ECO:0007669"/>
    <property type="project" value="InterPro"/>
</dbReference>
<organism evidence="1 2">
    <name type="scientific">Roseibium suaedae</name>
    <dbReference type="NCBI Taxonomy" id="735517"/>
    <lineage>
        <taxon>Bacteria</taxon>
        <taxon>Pseudomonadati</taxon>
        <taxon>Pseudomonadota</taxon>
        <taxon>Alphaproteobacteria</taxon>
        <taxon>Hyphomicrobiales</taxon>
        <taxon>Stappiaceae</taxon>
        <taxon>Roseibium</taxon>
    </lineage>
</organism>
<accession>A0A1M7D720</accession>
<gene>
    <name evidence="1" type="ORF">SAMN05444272_1389</name>
</gene>
<sequence>MELKAAKQAFRECVKLAGGFEAAADLMGVSKTLLHNLQSPNMPDDPRERPLSFLLRLEEAAQKPCFLTAMAASHGLVLMPAASSEAEDFRDVLLKFAAVAGRLVNDGSEAYSDKRIDAAEEKTLRADLHAIASAVHELASAINKERTR</sequence>
<evidence type="ECO:0000313" key="1">
    <source>
        <dbReference type="EMBL" id="SHL75173.1"/>
    </source>
</evidence>
<evidence type="ECO:0000313" key="2">
    <source>
        <dbReference type="Proteomes" id="UP000186002"/>
    </source>
</evidence>